<dbReference type="OrthoDB" id="10555589at2759"/>
<gene>
    <name evidence="1" type="ORF">Ctob_013553</name>
</gene>
<comment type="caution">
    <text evidence="1">The sequence shown here is derived from an EMBL/GenBank/DDBJ whole genome shotgun (WGS) entry which is preliminary data.</text>
</comment>
<dbReference type="AlphaFoldDB" id="A0A0M0JQF7"/>
<evidence type="ECO:0000313" key="2">
    <source>
        <dbReference type="Proteomes" id="UP000037460"/>
    </source>
</evidence>
<reference evidence="2" key="1">
    <citation type="journal article" date="2015" name="PLoS Genet.">
        <title>Genome Sequence and Transcriptome Analyses of Chrysochromulina tobin: Metabolic Tools for Enhanced Algal Fitness in the Prominent Order Prymnesiales (Haptophyceae).</title>
        <authorList>
            <person name="Hovde B.T."/>
            <person name="Deodato C.R."/>
            <person name="Hunsperger H.M."/>
            <person name="Ryken S.A."/>
            <person name="Yost W."/>
            <person name="Jha R.K."/>
            <person name="Patterson J."/>
            <person name="Monnat R.J. Jr."/>
            <person name="Barlow S.B."/>
            <person name="Starkenburg S.R."/>
            <person name="Cattolico R.A."/>
        </authorList>
    </citation>
    <scope>NUCLEOTIDE SEQUENCE</scope>
    <source>
        <strain evidence="2">CCMP291</strain>
    </source>
</reference>
<sequence>MTHIAKTGGRSVREELLRFARPVGGAEQCYPPFMHESRVNVIFFREPRGHALSQYLHGAYQGRFRTRRAAGYPVVKGDDAAGFAQWVSHFARGWTPARGDFYGYNPLNHMSRALMCTDERWNCDYLKECTTPCAHHVGQRAEDARPPLAEAIAAVHAADFVGVLELLPEALCLVEYRKLGRLNPACICGSAAAEGAAARAVAHRGRGVSLAGTARRKLKASAGAKISTADVAPAVLRELDEELLSVDMRVYRAAVLRTLCDLRALERASGTTLLCDARMRKLRNKTGYVAGLWDGAGAAVLADEWASARLGYPSAST</sequence>
<name>A0A0M0JQF7_9EUKA</name>
<keyword evidence="2" id="KW-1185">Reference proteome</keyword>
<accession>A0A0M0JQF7</accession>
<organism evidence="1 2">
    <name type="scientific">Chrysochromulina tobinii</name>
    <dbReference type="NCBI Taxonomy" id="1460289"/>
    <lineage>
        <taxon>Eukaryota</taxon>
        <taxon>Haptista</taxon>
        <taxon>Haptophyta</taxon>
        <taxon>Prymnesiophyceae</taxon>
        <taxon>Prymnesiales</taxon>
        <taxon>Chrysochromulinaceae</taxon>
        <taxon>Chrysochromulina</taxon>
    </lineage>
</organism>
<evidence type="ECO:0000313" key="1">
    <source>
        <dbReference type="EMBL" id="KOO28715.1"/>
    </source>
</evidence>
<protein>
    <submittedName>
        <fullName evidence="1">Uncharacterized protein</fullName>
    </submittedName>
</protein>
<dbReference type="Proteomes" id="UP000037460">
    <property type="component" value="Unassembled WGS sequence"/>
</dbReference>
<dbReference type="EMBL" id="JWZX01002524">
    <property type="protein sequence ID" value="KOO28715.1"/>
    <property type="molecule type" value="Genomic_DNA"/>
</dbReference>
<proteinExistence type="predicted"/>